<dbReference type="GO" id="GO:0006465">
    <property type="term" value="P:signal peptide processing"/>
    <property type="evidence" value="ECO:0007669"/>
    <property type="project" value="TreeGrafter"/>
</dbReference>
<dbReference type="EMBL" id="KC246778">
    <property type="protein sequence ID" value="AHF23909.1"/>
    <property type="molecule type" value="Genomic_DNA"/>
</dbReference>
<evidence type="ECO:0000256" key="1">
    <source>
        <dbReference type="ARBA" id="ARBA00005801"/>
    </source>
</evidence>
<feature type="transmembrane region" description="Helical" evidence="2">
    <location>
        <begin position="58"/>
        <end position="81"/>
    </location>
</feature>
<dbReference type="PANTHER" id="PTHR30487:SF0">
    <property type="entry name" value="PREPILIN LEADER PEPTIDASE_N-METHYLTRANSFERASE-RELATED"/>
    <property type="match status" value="1"/>
</dbReference>
<dbReference type="InterPro" id="IPR050882">
    <property type="entry name" value="Prepilin_peptidase/N-MTase"/>
</dbReference>
<dbReference type="PANTHER" id="PTHR30487">
    <property type="entry name" value="TYPE 4 PREPILIN-LIKE PROTEINS LEADER PEPTIDE-PROCESSING ENZYME"/>
    <property type="match status" value="1"/>
</dbReference>
<feature type="transmembrane region" description="Helical" evidence="2">
    <location>
        <begin position="87"/>
        <end position="105"/>
    </location>
</feature>
<dbReference type="GO" id="GO:0005886">
    <property type="term" value="C:plasma membrane"/>
    <property type="evidence" value="ECO:0007669"/>
    <property type="project" value="TreeGrafter"/>
</dbReference>
<accession>W0FKE2</accession>
<evidence type="ECO:0000256" key="2">
    <source>
        <dbReference type="SAM" id="Phobius"/>
    </source>
</evidence>
<proteinExistence type="inferred from homology"/>
<evidence type="ECO:0000259" key="3">
    <source>
        <dbReference type="Pfam" id="PF01478"/>
    </source>
</evidence>
<dbReference type="Pfam" id="PF01478">
    <property type="entry name" value="Peptidase_A24"/>
    <property type="match status" value="1"/>
</dbReference>
<feature type="transmembrane region" description="Helical" evidence="2">
    <location>
        <begin position="117"/>
        <end position="139"/>
    </location>
</feature>
<feature type="transmembrane region" description="Helical" evidence="2">
    <location>
        <begin position="6"/>
        <end position="26"/>
    </location>
</feature>
<keyword evidence="2" id="KW-0812">Transmembrane</keyword>
<dbReference type="Gene3D" id="1.20.120.1220">
    <property type="match status" value="1"/>
</dbReference>
<comment type="similarity">
    <text evidence="1">Belongs to the peptidase A24 family.</text>
</comment>
<dbReference type="AlphaFoldDB" id="W0FKE2"/>
<keyword evidence="2" id="KW-1133">Transmembrane helix</keyword>
<feature type="transmembrane region" description="Helical" evidence="2">
    <location>
        <begin position="260"/>
        <end position="282"/>
    </location>
</feature>
<organism evidence="4">
    <name type="scientific">uncultured bacterium Contig1759</name>
    <dbReference type="NCBI Taxonomy" id="1393502"/>
    <lineage>
        <taxon>Bacteria</taxon>
        <taxon>environmental samples</taxon>
    </lineage>
</organism>
<sequence length="296" mass="32807">MIYYLITIPVAVVLGAAMGYLTKVLFAKFPEEWLQDYGVKETDVNYRISKRMRLFPEAVVAMGVCAAMYVAAVIFCKGIYFDTPKPLHIAVIVLMVPVLVLIMMADKLNRIIPDQFSIALGVIGLISIAADLVEGSIWFTPDAPWYYPIVSKVGAALIGGGFLFLIGFLALTFTGREGMGQGDMRLLLATGLITGIYGLIVLVYVAIGTAVLFAIPLLIRKHIRIREEEELIRNSKNPQKLRRALEIKKARMHFADDPDYLAFGPFIALGCGVFAVMEPFFFEQLMSYLSGLGVFF</sequence>
<reference evidence="4" key="1">
    <citation type="journal article" date="2013" name="PLoS ONE">
        <title>Metagenomic insights into the carbohydrate-active enzymes carried by the microorganisms adhering to solid digesta in the rumen of cows.</title>
        <authorList>
            <person name="Wang L."/>
            <person name="Hatem A."/>
            <person name="Catalyurek U.V."/>
            <person name="Morrison M."/>
            <person name="Yu Z."/>
        </authorList>
    </citation>
    <scope>NUCLEOTIDE SEQUENCE</scope>
</reference>
<protein>
    <recommendedName>
        <fullName evidence="3">Prepilin type IV endopeptidase peptidase domain-containing protein</fullName>
    </recommendedName>
</protein>
<name>W0FKE2_9BACT</name>
<feature type="transmembrane region" description="Helical" evidence="2">
    <location>
        <begin position="186"/>
        <end position="219"/>
    </location>
</feature>
<evidence type="ECO:0000313" key="4">
    <source>
        <dbReference type="EMBL" id="AHF23909.1"/>
    </source>
</evidence>
<dbReference type="GO" id="GO:0004190">
    <property type="term" value="F:aspartic-type endopeptidase activity"/>
    <property type="evidence" value="ECO:0007669"/>
    <property type="project" value="InterPro"/>
</dbReference>
<feature type="domain" description="Prepilin type IV endopeptidase peptidase" evidence="3">
    <location>
        <begin position="94"/>
        <end position="215"/>
    </location>
</feature>
<dbReference type="InterPro" id="IPR000045">
    <property type="entry name" value="Prepilin_IV_endopep_pep"/>
</dbReference>
<keyword evidence="2" id="KW-0472">Membrane</keyword>
<feature type="transmembrane region" description="Helical" evidence="2">
    <location>
        <begin position="145"/>
        <end position="174"/>
    </location>
</feature>